<sequence>MEIDTISTGSCSKEHQTIFQEWFNYADEDGDGRFTGNDATKFFAISNLSRQELKQDLTFLNCS</sequence>
<dbReference type="InterPro" id="IPR011992">
    <property type="entry name" value="EF-hand-dom_pair"/>
</dbReference>
<evidence type="ECO:0000259" key="1">
    <source>
        <dbReference type="PROSITE" id="PS50222"/>
    </source>
</evidence>
<protein>
    <submittedName>
        <fullName evidence="2">Putative EF-hand domain pair protein</fullName>
    </submittedName>
</protein>
<dbReference type="OrthoDB" id="1432624at2759"/>
<dbReference type="GO" id="GO:0005509">
    <property type="term" value="F:calcium ion binding"/>
    <property type="evidence" value="ECO:0007669"/>
    <property type="project" value="InterPro"/>
</dbReference>
<comment type="caution">
    <text evidence="2">The sequence shown here is derived from an EMBL/GenBank/DDBJ whole genome shotgun (WGS) entry which is preliminary data.</text>
</comment>
<keyword evidence="3" id="KW-1185">Reference proteome</keyword>
<dbReference type="Gene3D" id="1.10.238.10">
    <property type="entry name" value="EF-hand"/>
    <property type="match status" value="1"/>
</dbReference>
<proteinExistence type="predicted"/>
<evidence type="ECO:0000313" key="3">
    <source>
        <dbReference type="Proteomes" id="UP000447434"/>
    </source>
</evidence>
<name>A0A6A4PD82_LUPAL</name>
<dbReference type="InterPro" id="IPR002048">
    <property type="entry name" value="EF_hand_dom"/>
</dbReference>
<reference evidence="3" key="1">
    <citation type="journal article" date="2020" name="Nat. Commun.">
        <title>Genome sequence of the cluster root forming white lupin.</title>
        <authorList>
            <person name="Hufnagel B."/>
            <person name="Marques A."/>
            <person name="Soriano A."/>
            <person name="Marques L."/>
            <person name="Divol F."/>
            <person name="Doumas P."/>
            <person name="Sallet E."/>
            <person name="Mancinotti D."/>
            <person name="Carrere S."/>
            <person name="Marande W."/>
            <person name="Arribat S."/>
            <person name="Keller J."/>
            <person name="Huneau C."/>
            <person name="Blein T."/>
            <person name="Aime D."/>
            <person name="Laguerre M."/>
            <person name="Taylor J."/>
            <person name="Schubert V."/>
            <person name="Nelson M."/>
            <person name="Geu-Flores F."/>
            <person name="Crespi M."/>
            <person name="Gallardo-Guerrero K."/>
            <person name="Delaux P.-M."/>
            <person name="Salse J."/>
            <person name="Berges H."/>
            <person name="Guyot R."/>
            <person name="Gouzy J."/>
            <person name="Peret B."/>
        </authorList>
    </citation>
    <scope>NUCLEOTIDE SEQUENCE [LARGE SCALE GENOMIC DNA]</scope>
    <source>
        <strain evidence="3">cv. Amiga</strain>
    </source>
</reference>
<dbReference type="SUPFAM" id="SSF47473">
    <property type="entry name" value="EF-hand"/>
    <property type="match status" value="1"/>
</dbReference>
<dbReference type="AlphaFoldDB" id="A0A6A4PD82"/>
<accession>A0A6A4PD82</accession>
<dbReference type="Proteomes" id="UP000447434">
    <property type="component" value="Chromosome 15"/>
</dbReference>
<organism evidence="2 3">
    <name type="scientific">Lupinus albus</name>
    <name type="common">White lupine</name>
    <name type="synonym">Lupinus termis</name>
    <dbReference type="NCBI Taxonomy" id="3870"/>
    <lineage>
        <taxon>Eukaryota</taxon>
        <taxon>Viridiplantae</taxon>
        <taxon>Streptophyta</taxon>
        <taxon>Embryophyta</taxon>
        <taxon>Tracheophyta</taxon>
        <taxon>Spermatophyta</taxon>
        <taxon>Magnoliopsida</taxon>
        <taxon>eudicotyledons</taxon>
        <taxon>Gunneridae</taxon>
        <taxon>Pentapetalae</taxon>
        <taxon>rosids</taxon>
        <taxon>fabids</taxon>
        <taxon>Fabales</taxon>
        <taxon>Fabaceae</taxon>
        <taxon>Papilionoideae</taxon>
        <taxon>50 kb inversion clade</taxon>
        <taxon>genistoids sensu lato</taxon>
        <taxon>core genistoids</taxon>
        <taxon>Genisteae</taxon>
        <taxon>Lupinus</taxon>
    </lineage>
</organism>
<dbReference type="EMBL" id="WOCE01000015">
    <property type="protein sequence ID" value="KAE9598499.1"/>
    <property type="molecule type" value="Genomic_DNA"/>
</dbReference>
<evidence type="ECO:0000313" key="2">
    <source>
        <dbReference type="EMBL" id="KAE9598499.1"/>
    </source>
</evidence>
<gene>
    <name evidence="2" type="ORF">Lalb_Chr15g0081641</name>
</gene>
<feature type="domain" description="EF-hand" evidence="1">
    <location>
        <begin position="14"/>
        <end position="49"/>
    </location>
</feature>
<dbReference type="PROSITE" id="PS50222">
    <property type="entry name" value="EF_HAND_2"/>
    <property type="match status" value="1"/>
</dbReference>